<dbReference type="InterPro" id="IPR003661">
    <property type="entry name" value="HisK_dim/P_dom"/>
</dbReference>
<dbReference type="CDD" id="cd12913">
    <property type="entry name" value="PDC1_MCP_like"/>
    <property type="match status" value="1"/>
</dbReference>
<dbReference type="PRINTS" id="PR00344">
    <property type="entry name" value="BCTRLSENSOR"/>
</dbReference>
<dbReference type="Pfam" id="PF02518">
    <property type="entry name" value="HATPase_c"/>
    <property type="match status" value="1"/>
</dbReference>
<comment type="catalytic activity">
    <reaction evidence="1">
        <text>ATP + protein L-histidine = ADP + protein N-phospho-L-histidine.</text>
        <dbReference type="EC" id="2.7.13.3"/>
    </reaction>
</comment>
<evidence type="ECO:0000256" key="12">
    <source>
        <dbReference type="SAM" id="Phobius"/>
    </source>
</evidence>
<dbReference type="InterPro" id="IPR050736">
    <property type="entry name" value="Sensor_HK_Regulatory"/>
</dbReference>
<dbReference type="PROSITE" id="PS50109">
    <property type="entry name" value="HIS_KIN"/>
    <property type="match status" value="1"/>
</dbReference>
<proteinExistence type="predicted"/>
<dbReference type="PANTHER" id="PTHR43711:SF26">
    <property type="entry name" value="SENSOR HISTIDINE KINASE RCSC"/>
    <property type="match status" value="1"/>
</dbReference>
<evidence type="ECO:0000256" key="8">
    <source>
        <dbReference type="ARBA" id="ARBA00022777"/>
    </source>
</evidence>
<dbReference type="Pfam" id="PF00512">
    <property type="entry name" value="HisKA"/>
    <property type="match status" value="1"/>
</dbReference>
<dbReference type="InterPro" id="IPR005467">
    <property type="entry name" value="His_kinase_dom"/>
</dbReference>
<evidence type="ECO:0000256" key="7">
    <source>
        <dbReference type="ARBA" id="ARBA00022692"/>
    </source>
</evidence>
<keyword evidence="10" id="KW-0902">Two-component regulatory system</keyword>
<name>A0A1H4E705_XYLRU</name>
<dbReference type="Gene3D" id="3.30.565.10">
    <property type="entry name" value="Histidine kinase-like ATPase, C-terminal domain"/>
    <property type="match status" value="1"/>
</dbReference>
<dbReference type="SMART" id="SM00388">
    <property type="entry name" value="HisKA"/>
    <property type="match status" value="1"/>
</dbReference>
<keyword evidence="5" id="KW-0597">Phosphoprotein</keyword>
<dbReference type="InterPro" id="IPR033479">
    <property type="entry name" value="dCache_1"/>
</dbReference>
<dbReference type="CDD" id="cd00082">
    <property type="entry name" value="HisKA"/>
    <property type="match status" value="1"/>
</dbReference>
<dbReference type="RefSeq" id="WP_074761905.1">
    <property type="nucleotide sequence ID" value="NZ_FNRF01000005.1"/>
</dbReference>
<dbReference type="InterPro" id="IPR003660">
    <property type="entry name" value="HAMP_dom"/>
</dbReference>
<evidence type="ECO:0000259" key="14">
    <source>
        <dbReference type="PROSITE" id="PS50885"/>
    </source>
</evidence>
<comment type="subcellular location">
    <subcellularLocation>
        <location evidence="2">Cell membrane</location>
        <topology evidence="2">Multi-pass membrane protein</topology>
    </subcellularLocation>
</comment>
<dbReference type="AlphaFoldDB" id="A0A1H4E705"/>
<evidence type="ECO:0000256" key="10">
    <source>
        <dbReference type="ARBA" id="ARBA00023012"/>
    </source>
</evidence>
<feature type="transmembrane region" description="Helical" evidence="12">
    <location>
        <begin position="305"/>
        <end position="322"/>
    </location>
</feature>
<dbReference type="CDD" id="cd06225">
    <property type="entry name" value="HAMP"/>
    <property type="match status" value="1"/>
</dbReference>
<dbReference type="SMART" id="SM00387">
    <property type="entry name" value="HATPase_c"/>
    <property type="match status" value="1"/>
</dbReference>
<evidence type="ECO:0000256" key="9">
    <source>
        <dbReference type="ARBA" id="ARBA00022989"/>
    </source>
</evidence>
<accession>A0A1H4E705</accession>
<dbReference type="SUPFAM" id="SSF47384">
    <property type="entry name" value="Homodimeric domain of signal transducing histidine kinase"/>
    <property type="match status" value="1"/>
</dbReference>
<dbReference type="Gene3D" id="6.10.340.10">
    <property type="match status" value="1"/>
</dbReference>
<keyword evidence="11 12" id="KW-0472">Membrane</keyword>
<dbReference type="PANTHER" id="PTHR43711">
    <property type="entry name" value="TWO-COMPONENT HISTIDINE KINASE"/>
    <property type="match status" value="1"/>
</dbReference>
<dbReference type="PROSITE" id="PS50885">
    <property type="entry name" value="HAMP"/>
    <property type="match status" value="1"/>
</dbReference>
<evidence type="ECO:0000256" key="3">
    <source>
        <dbReference type="ARBA" id="ARBA00012438"/>
    </source>
</evidence>
<evidence type="ECO:0000256" key="11">
    <source>
        <dbReference type="ARBA" id="ARBA00023136"/>
    </source>
</evidence>
<dbReference type="SUPFAM" id="SSF55874">
    <property type="entry name" value="ATPase domain of HSP90 chaperone/DNA topoisomerase II/histidine kinase"/>
    <property type="match status" value="1"/>
</dbReference>
<dbReference type="SMART" id="SM00304">
    <property type="entry name" value="HAMP"/>
    <property type="match status" value="1"/>
</dbReference>
<dbReference type="Proteomes" id="UP000182257">
    <property type="component" value="Unassembled WGS sequence"/>
</dbReference>
<dbReference type="Gene3D" id="3.30.450.20">
    <property type="entry name" value="PAS domain"/>
    <property type="match status" value="1"/>
</dbReference>
<dbReference type="InterPro" id="IPR036097">
    <property type="entry name" value="HisK_dim/P_sf"/>
</dbReference>
<evidence type="ECO:0000256" key="1">
    <source>
        <dbReference type="ARBA" id="ARBA00000085"/>
    </source>
</evidence>
<feature type="domain" description="HAMP" evidence="14">
    <location>
        <begin position="329"/>
        <end position="382"/>
    </location>
</feature>
<sequence>MISIRRSFSAKVIMWVLLLAVPVFLASVGVLFWQSHKLIRAEAVDKASNVLACAMHRINRYLITTKTASHTNAWIVEQSLYPDSIQAITNRIATTNPYTDGCAISTEPGVLPQYPDGFMSVSFNTKDSINTFIEPDHSYFQERWYSIPRTQRKPTWVVFNDKNRKQETDEDATIAAYTHPLFNKKGKFVGVISIWLSLQHISNIMAEVRPYPHSYYVMIDEKGRYVGHPDSTRLFNQTIFSVADPQHQADLIALGYEMTKGNKGSMSVKINGKKSLVCYMPVEGTPWSLAIVCPHSDILRGFYRLTYIVVALLIVGLLLIFINCHKAVTVSLSPLQQLLEKTKAVSNGHLDVDIAHTKRTDVIGGLQNSFATMLESLNYYINSVRTATDQTKRYNRELEHTTQLAVEAQRQKTVFIQNVTHQIRTPLNIIMGFAQILNCPTDDTSLSEELGQDEIKSIASTMTHNSRLLIRMVMMLFDSSDNGKAETANCDKREMVACNDVCRVALKFTTKYNPEVPVEFKTELADDFCIHTNYRYLEYSLEELLSNAVRYSDQQHISLHVTRNKEFVRFVVQDTGKGIAEADREHIFKFFTKVDDFSEGLGLGLPLTKRHAETLGGNLILDTTYHEGSRFIFEIPVA</sequence>
<keyword evidence="8 15" id="KW-0418">Kinase</keyword>
<keyword evidence="9 12" id="KW-1133">Transmembrane helix</keyword>
<dbReference type="CDD" id="cd12912">
    <property type="entry name" value="PDC2_MCP_like"/>
    <property type="match status" value="1"/>
</dbReference>
<dbReference type="InterPro" id="IPR036890">
    <property type="entry name" value="HATPase_C_sf"/>
</dbReference>
<organism evidence="15 16">
    <name type="scientific">Xylanibacter ruminicola</name>
    <name type="common">Prevotella ruminicola</name>
    <dbReference type="NCBI Taxonomy" id="839"/>
    <lineage>
        <taxon>Bacteria</taxon>
        <taxon>Pseudomonadati</taxon>
        <taxon>Bacteroidota</taxon>
        <taxon>Bacteroidia</taxon>
        <taxon>Bacteroidales</taxon>
        <taxon>Prevotellaceae</taxon>
        <taxon>Xylanibacter</taxon>
    </lineage>
</organism>
<dbReference type="EC" id="2.7.13.3" evidence="3"/>
<evidence type="ECO:0000259" key="13">
    <source>
        <dbReference type="PROSITE" id="PS50109"/>
    </source>
</evidence>
<feature type="transmembrane region" description="Helical" evidence="12">
    <location>
        <begin position="12"/>
        <end position="33"/>
    </location>
</feature>
<protein>
    <recommendedName>
        <fullName evidence="3">histidine kinase</fullName>
        <ecNumber evidence="3">2.7.13.3</ecNumber>
    </recommendedName>
</protein>
<gene>
    <name evidence="15" type="ORF">SAMN05216462_2598</name>
</gene>
<evidence type="ECO:0000313" key="15">
    <source>
        <dbReference type="EMBL" id="SEA80518.1"/>
    </source>
</evidence>
<feature type="domain" description="Histidine kinase" evidence="13">
    <location>
        <begin position="418"/>
        <end position="638"/>
    </location>
</feature>
<dbReference type="Pfam" id="PF02743">
    <property type="entry name" value="dCache_1"/>
    <property type="match status" value="1"/>
</dbReference>
<reference evidence="15 16" key="1">
    <citation type="submission" date="2016-10" db="EMBL/GenBank/DDBJ databases">
        <authorList>
            <person name="de Groot N.N."/>
        </authorList>
    </citation>
    <scope>NUCLEOTIDE SEQUENCE [LARGE SCALE GENOMIC DNA]</scope>
    <source>
        <strain evidence="15 16">D31d</strain>
    </source>
</reference>
<evidence type="ECO:0000256" key="4">
    <source>
        <dbReference type="ARBA" id="ARBA00022475"/>
    </source>
</evidence>
<dbReference type="InterPro" id="IPR003594">
    <property type="entry name" value="HATPase_dom"/>
</dbReference>
<evidence type="ECO:0000256" key="6">
    <source>
        <dbReference type="ARBA" id="ARBA00022679"/>
    </source>
</evidence>
<dbReference type="GO" id="GO:0005886">
    <property type="term" value="C:plasma membrane"/>
    <property type="evidence" value="ECO:0007669"/>
    <property type="project" value="UniProtKB-SubCell"/>
</dbReference>
<dbReference type="Gene3D" id="1.10.287.130">
    <property type="match status" value="1"/>
</dbReference>
<dbReference type="InterPro" id="IPR004358">
    <property type="entry name" value="Sig_transdc_His_kin-like_C"/>
</dbReference>
<dbReference type="SUPFAM" id="SSF158472">
    <property type="entry name" value="HAMP domain-like"/>
    <property type="match status" value="1"/>
</dbReference>
<evidence type="ECO:0000256" key="5">
    <source>
        <dbReference type="ARBA" id="ARBA00022553"/>
    </source>
</evidence>
<keyword evidence="6" id="KW-0808">Transferase</keyword>
<dbReference type="EMBL" id="FNRF01000005">
    <property type="protein sequence ID" value="SEA80518.1"/>
    <property type="molecule type" value="Genomic_DNA"/>
</dbReference>
<dbReference type="GO" id="GO:0000155">
    <property type="term" value="F:phosphorelay sensor kinase activity"/>
    <property type="evidence" value="ECO:0007669"/>
    <property type="project" value="InterPro"/>
</dbReference>
<keyword evidence="4" id="KW-1003">Cell membrane</keyword>
<evidence type="ECO:0000256" key="2">
    <source>
        <dbReference type="ARBA" id="ARBA00004651"/>
    </source>
</evidence>
<dbReference type="Pfam" id="PF00672">
    <property type="entry name" value="HAMP"/>
    <property type="match status" value="1"/>
</dbReference>
<keyword evidence="7 12" id="KW-0812">Transmembrane</keyword>
<evidence type="ECO:0000313" key="16">
    <source>
        <dbReference type="Proteomes" id="UP000182257"/>
    </source>
</evidence>